<dbReference type="EMBL" id="JAAALK010000079">
    <property type="protein sequence ID" value="KAG8096400.1"/>
    <property type="molecule type" value="Genomic_DNA"/>
</dbReference>
<evidence type="ECO:0000313" key="2">
    <source>
        <dbReference type="Proteomes" id="UP000729402"/>
    </source>
</evidence>
<organism evidence="1 2">
    <name type="scientific">Zizania palustris</name>
    <name type="common">Northern wild rice</name>
    <dbReference type="NCBI Taxonomy" id="103762"/>
    <lineage>
        <taxon>Eukaryota</taxon>
        <taxon>Viridiplantae</taxon>
        <taxon>Streptophyta</taxon>
        <taxon>Embryophyta</taxon>
        <taxon>Tracheophyta</taxon>
        <taxon>Spermatophyta</taxon>
        <taxon>Magnoliopsida</taxon>
        <taxon>Liliopsida</taxon>
        <taxon>Poales</taxon>
        <taxon>Poaceae</taxon>
        <taxon>BOP clade</taxon>
        <taxon>Oryzoideae</taxon>
        <taxon>Oryzeae</taxon>
        <taxon>Zizaniinae</taxon>
        <taxon>Zizania</taxon>
    </lineage>
</organism>
<comment type="caution">
    <text evidence="1">The sequence shown here is derived from an EMBL/GenBank/DDBJ whole genome shotgun (WGS) entry which is preliminary data.</text>
</comment>
<protein>
    <submittedName>
        <fullName evidence="1">Uncharacterized protein</fullName>
    </submittedName>
</protein>
<reference evidence="1" key="1">
    <citation type="journal article" date="2021" name="bioRxiv">
        <title>Whole Genome Assembly and Annotation of Northern Wild Rice, Zizania palustris L., Supports a Whole Genome Duplication in the Zizania Genus.</title>
        <authorList>
            <person name="Haas M."/>
            <person name="Kono T."/>
            <person name="Macchietto M."/>
            <person name="Millas R."/>
            <person name="McGilp L."/>
            <person name="Shao M."/>
            <person name="Duquette J."/>
            <person name="Hirsch C.N."/>
            <person name="Kimball J."/>
        </authorList>
    </citation>
    <scope>NUCLEOTIDE SEQUENCE</scope>
    <source>
        <tissue evidence="1">Fresh leaf tissue</tissue>
    </source>
</reference>
<reference evidence="1" key="2">
    <citation type="submission" date="2021-02" db="EMBL/GenBank/DDBJ databases">
        <authorList>
            <person name="Kimball J.A."/>
            <person name="Haas M.W."/>
            <person name="Macchietto M."/>
            <person name="Kono T."/>
            <person name="Duquette J."/>
            <person name="Shao M."/>
        </authorList>
    </citation>
    <scope>NUCLEOTIDE SEQUENCE</scope>
    <source>
        <tissue evidence="1">Fresh leaf tissue</tissue>
    </source>
</reference>
<dbReference type="Proteomes" id="UP000729402">
    <property type="component" value="Unassembled WGS sequence"/>
</dbReference>
<name>A0A8J6BY88_ZIZPA</name>
<keyword evidence="2" id="KW-1185">Reference proteome</keyword>
<proteinExistence type="predicted"/>
<sequence length="123" mass="13592">MNTRTILIVQESGVQDPWLREQQKFAKFKGLRVCSHASPQNLWQVPHGLQRGLPNTGKYNIYQLSRQSSCTGQKNTASPEQSEAALAAASQVALAWGISACMRRFAGRDDKLMGHVEVLPELG</sequence>
<gene>
    <name evidence="1" type="ORF">GUJ93_ZPchr0013g33990</name>
</gene>
<evidence type="ECO:0000313" key="1">
    <source>
        <dbReference type="EMBL" id="KAG8096400.1"/>
    </source>
</evidence>
<accession>A0A8J6BY88</accession>
<dbReference type="AlphaFoldDB" id="A0A8J6BY88"/>